<gene>
    <name evidence="2" type="ordered locus">Ftrac_2706</name>
</gene>
<dbReference type="KEGG" id="mtt:Ftrac_2706"/>
<protein>
    <recommendedName>
        <fullName evidence="4">Cytochrome c oxidase subunit I</fullName>
    </recommendedName>
</protein>
<evidence type="ECO:0000313" key="2">
    <source>
        <dbReference type="EMBL" id="ADR22684.1"/>
    </source>
</evidence>
<feature type="transmembrane region" description="Helical" evidence="1">
    <location>
        <begin position="208"/>
        <end position="228"/>
    </location>
</feature>
<sequence length="404" mass="47001">MKKTWLIVSLVNFLIASLMGLLLRGAFVWEIEWLDYRNMLHGHSHVALLGWLYLGIFIMLHAKLLPKEKAAKPIYTWLFWLTQLTVIGMAIAFPIQGYAAFSIFFSTLHIVLSYVFAVRVWKDHSRKDYRSSLLLKTAILFLFISTVGVFVVAYIMASKNGANVIYQIAIQFYLHFQFNGWLLFALLALLFNRFGTILKISNKAFNQFYWLFLLGNILSYALVLYWGYRWEFSYYVNAIAVVLQLLAVLALLKSFGGSWIQLKNSLSAVQKLLLKLLIAVFLTRTLFQFTLVVPEMAEMAVLLRLFIIGFIHLNMLGFFTAYLWLEYLSNENNKTYTLHKPAVNLLLIGFLSTEFIMFLQGFYYWQELGKLPFFHEGLFYASILLPIAILLFLLPFRYMNKIKT</sequence>
<dbReference type="STRING" id="643867.Ftrac_2706"/>
<feature type="transmembrane region" description="Helical" evidence="1">
    <location>
        <begin position="305"/>
        <end position="325"/>
    </location>
</feature>
<feature type="transmembrane region" description="Helical" evidence="1">
    <location>
        <begin position="345"/>
        <end position="365"/>
    </location>
</feature>
<keyword evidence="1" id="KW-0472">Membrane</keyword>
<feature type="transmembrane region" description="Helical" evidence="1">
    <location>
        <begin position="377"/>
        <end position="396"/>
    </location>
</feature>
<feature type="transmembrane region" description="Helical" evidence="1">
    <location>
        <begin position="176"/>
        <end position="196"/>
    </location>
</feature>
<feature type="transmembrane region" description="Helical" evidence="1">
    <location>
        <begin position="99"/>
        <end position="121"/>
    </location>
</feature>
<dbReference type="HOGENOM" id="CLU_682891_0_0_10"/>
<accession>E4TR03</accession>
<dbReference type="eggNOG" id="COG2010">
    <property type="taxonomic scope" value="Bacteria"/>
</dbReference>
<evidence type="ECO:0000256" key="1">
    <source>
        <dbReference type="SAM" id="Phobius"/>
    </source>
</evidence>
<keyword evidence="1" id="KW-0812">Transmembrane</keyword>
<name>E4TR03_MARTH</name>
<dbReference type="AlphaFoldDB" id="E4TR03"/>
<dbReference type="RefSeq" id="WP_013454827.1">
    <property type="nucleotide sequence ID" value="NC_014759.1"/>
</dbReference>
<keyword evidence="1" id="KW-1133">Transmembrane helix</keyword>
<feature type="transmembrane region" description="Helical" evidence="1">
    <location>
        <begin position="43"/>
        <end position="62"/>
    </location>
</feature>
<feature type="transmembrane region" description="Helical" evidence="1">
    <location>
        <begin position="74"/>
        <end position="93"/>
    </location>
</feature>
<proteinExistence type="predicted"/>
<keyword evidence="3" id="KW-1185">Reference proteome</keyword>
<dbReference type="EMBL" id="CP002349">
    <property type="protein sequence ID" value="ADR22684.1"/>
    <property type="molecule type" value="Genomic_DNA"/>
</dbReference>
<evidence type="ECO:0000313" key="3">
    <source>
        <dbReference type="Proteomes" id="UP000008720"/>
    </source>
</evidence>
<feature type="transmembrane region" description="Helical" evidence="1">
    <location>
        <begin position="234"/>
        <end position="252"/>
    </location>
</feature>
<dbReference type="Proteomes" id="UP000008720">
    <property type="component" value="Chromosome"/>
</dbReference>
<evidence type="ECO:0008006" key="4">
    <source>
        <dbReference type="Google" id="ProtNLM"/>
    </source>
</evidence>
<reference evidence="2 3" key="1">
    <citation type="journal article" date="2011" name="Stand. Genomic Sci.">
        <title>Complete genome sequence of Marivirga tractuosa type strain (H-43).</title>
        <authorList>
            <person name="Pagani I."/>
            <person name="Chertkov O."/>
            <person name="Lapidus A."/>
            <person name="Lucas S."/>
            <person name="Del Rio T.G."/>
            <person name="Tice H."/>
            <person name="Copeland A."/>
            <person name="Cheng J.F."/>
            <person name="Nolan M."/>
            <person name="Saunders E."/>
            <person name="Pitluck S."/>
            <person name="Held B."/>
            <person name="Goodwin L."/>
            <person name="Liolios K."/>
            <person name="Ovchinikova G."/>
            <person name="Ivanova N."/>
            <person name="Mavromatis K."/>
            <person name="Pati A."/>
            <person name="Chen A."/>
            <person name="Palaniappan K."/>
            <person name="Land M."/>
            <person name="Hauser L."/>
            <person name="Jeffries C.D."/>
            <person name="Detter J.C."/>
            <person name="Han C."/>
            <person name="Tapia R."/>
            <person name="Ngatchou-Djao O.D."/>
            <person name="Rohde M."/>
            <person name="Goker M."/>
            <person name="Spring S."/>
            <person name="Sikorski J."/>
            <person name="Woyke T."/>
            <person name="Bristow J."/>
            <person name="Eisen J.A."/>
            <person name="Markowitz V."/>
            <person name="Hugenholtz P."/>
            <person name="Klenk H.P."/>
            <person name="Kyrpides N.C."/>
        </authorList>
    </citation>
    <scope>NUCLEOTIDE SEQUENCE [LARGE SCALE GENOMIC DNA]</scope>
    <source>
        <strain evidence="3">ATCC 23168 / DSM 4126 / NBRC 15989 / NCIMB 1408 / VKM B-1430 / H-43</strain>
    </source>
</reference>
<dbReference type="OrthoDB" id="2827525at2"/>
<organism evidence="2 3">
    <name type="scientific">Marivirga tractuosa (strain ATCC 23168 / DSM 4126 / NBRC 15989 / NCIMB 1408 / VKM B-1430 / H-43)</name>
    <name type="common">Microscilla tractuosa</name>
    <name type="synonym">Flexibacter tractuosus</name>
    <dbReference type="NCBI Taxonomy" id="643867"/>
    <lineage>
        <taxon>Bacteria</taxon>
        <taxon>Pseudomonadati</taxon>
        <taxon>Bacteroidota</taxon>
        <taxon>Cytophagia</taxon>
        <taxon>Cytophagales</taxon>
        <taxon>Marivirgaceae</taxon>
        <taxon>Marivirga</taxon>
    </lineage>
</organism>
<feature type="transmembrane region" description="Helical" evidence="1">
    <location>
        <begin position="272"/>
        <end position="293"/>
    </location>
</feature>
<feature type="transmembrane region" description="Helical" evidence="1">
    <location>
        <begin position="5"/>
        <end position="23"/>
    </location>
</feature>
<feature type="transmembrane region" description="Helical" evidence="1">
    <location>
        <begin position="133"/>
        <end position="156"/>
    </location>
</feature>